<dbReference type="Proteomes" id="UP000604046">
    <property type="component" value="Unassembled WGS sequence"/>
</dbReference>
<organism evidence="2 3">
    <name type="scientific">Symbiodinium natans</name>
    <dbReference type="NCBI Taxonomy" id="878477"/>
    <lineage>
        <taxon>Eukaryota</taxon>
        <taxon>Sar</taxon>
        <taxon>Alveolata</taxon>
        <taxon>Dinophyceae</taxon>
        <taxon>Suessiales</taxon>
        <taxon>Symbiodiniaceae</taxon>
        <taxon>Symbiodinium</taxon>
    </lineage>
</organism>
<name>A0A812NFV8_9DINO</name>
<dbReference type="AlphaFoldDB" id="A0A812NFV8"/>
<proteinExistence type="predicted"/>
<accession>A0A812NFV8</accession>
<evidence type="ECO:0000313" key="2">
    <source>
        <dbReference type="EMBL" id="CAE7290325.1"/>
    </source>
</evidence>
<feature type="region of interest" description="Disordered" evidence="1">
    <location>
        <begin position="26"/>
        <end position="61"/>
    </location>
</feature>
<keyword evidence="3" id="KW-1185">Reference proteome</keyword>
<protein>
    <submittedName>
        <fullName evidence="2">Uncharacterized protein</fullName>
    </submittedName>
</protein>
<feature type="compositionally biased region" description="Low complexity" evidence="1">
    <location>
        <begin position="37"/>
        <end position="47"/>
    </location>
</feature>
<reference evidence="2" key="1">
    <citation type="submission" date="2021-02" db="EMBL/GenBank/DDBJ databases">
        <authorList>
            <person name="Dougan E. K."/>
            <person name="Rhodes N."/>
            <person name="Thang M."/>
            <person name="Chan C."/>
        </authorList>
    </citation>
    <scope>NUCLEOTIDE SEQUENCE</scope>
</reference>
<sequence length="104" mass="11440">MRTCVFEGRTRARAGGLTCRAHLRERHVEQQRESTRPAATTAPGAEAAQREMAHLGSPSDAECGANAMPSVPFRCACSSQGRHMCRLNSKLRATTERHAECHQH</sequence>
<evidence type="ECO:0000256" key="1">
    <source>
        <dbReference type="SAM" id="MobiDB-lite"/>
    </source>
</evidence>
<feature type="compositionally biased region" description="Basic and acidic residues" evidence="1">
    <location>
        <begin position="26"/>
        <end position="35"/>
    </location>
</feature>
<dbReference type="EMBL" id="CAJNDS010001935">
    <property type="protein sequence ID" value="CAE7290325.1"/>
    <property type="molecule type" value="Genomic_DNA"/>
</dbReference>
<gene>
    <name evidence="2" type="ORF">SNAT2548_LOCUS15319</name>
</gene>
<evidence type="ECO:0000313" key="3">
    <source>
        <dbReference type="Proteomes" id="UP000604046"/>
    </source>
</evidence>
<comment type="caution">
    <text evidence="2">The sequence shown here is derived from an EMBL/GenBank/DDBJ whole genome shotgun (WGS) entry which is preliminary data.</text>
</comment>